<reference evidence="2 3" key="1">
    <citation type="journal article" date="2013" name="Genome Announc.">
        <title>Genome of the haloarchaeon Natronomonas moolapensis, a neutrophilic member of a previously haloalkaliphilic genus.</title>
        <authorList>
            <person name="Dyall-Smith M.L."/>
            <person name="Pfeiffer F."/>
            <person name="Oberwinkler T."/>
            <person name="Klee K."/>
            <person name="Rampp M."/>
            <person name="Palm P."/>
            <person name="Gross K."/>
            <person name="Schuster S.C."/>
            <person name="Oesterhelt D."/>
        </authorList>
    </citation>
    <scope>NUCLEOTIDE SEQUENCE [LARGE SCALE GENOMIC DNA]</scope>
    <source>
        <strain evidence="3">DSM 18674 / JCM 14361 / 8.8.11</strain>
    </source>
</reference>
<evidence type="ECO:0000313" key="3">
    <source>
        <dbReference type="Proteomes" id="UP000011867"/>
    </source>
</evidence>
<organism evidence="2 3">
    <name type="scientific">Natronomonas moolapensis (strain DSM 18674 / CECT 7526 / JCM 14361 / 8.8.11)</name>
    <dbReference type="NCBI Taxonomy" id="268739"/>
    <lineage>
        <taxon>Archaea</taxon>
        <taxon>Methanobacteriati</taxon>
        <taxon>Methanobacteriota</taxon>
        <taxon>Stenosarchaea group</taxon>
        <taxon>Halobacteria</taxon>
        <taxon>Halobacteriales</taxon>
        <taxon>Natronomonadaceae</taxon>
        <taxon>Natronomonas</taxon>
    </lineage>
</organism>
<accession>M1XZ54</accession>
<keyword evidence="1" id="KW-1133">Transmembrane helix</keyword>
<evidence type="ECO:0008006" key="4">
    <source>
        <dbReference type="Google" id="ProtNLM"/>
    </source>
</evidence>
<dbReference type="AlphaFoldDB" id="M1XZ54"/>
<dbReference type="eggNOG" id="arCOG06340">
    <property type="taxonomic scope" value="Archaea"/>
</dbReference>
<dbReference type="GeneID" id="14652988"/>
<feature type="transmembrane region" description="Helical" evidence="1">
    <location>
        <begin position="7"/>
        <end position="27"/>
    </location>
</feature>
<name>M1XZ54_NATM8</name>
<dbReference type="HOGENOM" id="CLU_191139_0_0_2"/>
<sequence length="65" mass="6639">MDRDAVVETAVAFVGAGTLAAIVLWIGSAYTDGSLTADGGLALVAAIAFFIILMSAIGFGLSRRY</sequence>
<proteinExistence type="predicted"/>
<keyword evidence="1" id="KW-0472">Membrane</keyword>
<dbReference type="RefSeq" id="WP_015408278.1">
    <property type="nucleotide sequence ID" value="NC_020388.1"/>
</dbReference>
<evidence type="ECO:0000313" key="2">
    <source>
        <dbReference type="EMBL" id="CCQ35429.1"/>
    </source>
</evidence>
<dbReference type="KEGG" id="nmo:Nmlp_1220"/>
<feature type="transmembrane region" description="Helical" evidence="1">
    <location>
        <begin position="39"/>
        <end position="61"/>
    </location>
</feature>
<keyword evidence="3" id="KW-1185">Reference proteome</keyword>
<dbReference type="Proteomes" id="UP000011867">
    <property type="component" value="Chromosome"/>
</dbReference>
<evidence type="ECO:0000256" key="1">
    <source>
        <dbReference type="SAM" id="Phobius"/>
    </source>
</evidence>
<protein>
    <recommendedName>
        <fullName evidence="4">Transporter</fullName>
    </recommendedName>
</protein>
<dbReference type="Pfam" id="PF24284">
    <property type="entry name" value="DUF7472"/>
    <property type="match status" value="1"/>
</dbReference>
<gene>
    <name evidence="2" type="ordered locus">Nmlp_1220</name>
</gene>
<dbReference type="OrthoDB" id="263502at2157"/>
<dbReference type="EMBL" id="HF582854">
    <property type="protein sequence ID" value="CCQ35429.1"/>
    <property type="molecule type" value="Genomic_DNA"/>
</dbReference>
<dbReference type="InterPro" id="IPR055895">
    <property type="entry name" value="DUF7472"/>
</dbReference>
<keyword evidence="1" id="KW-0812">Transmembrane</keyword>